<dbReference type="Proteomes" id="UP000267654">
    <property type="component" value="Unassembled WGS sequence"/>
</dbReference>
<accession>A0A662DFV8</accession>
<sequence>MISPFLEIILLHRTKVSISDPHRSWEICNTDKAYKPKRKGVFPELNLRGILKKTRQAEGKGELLFEAKPS</sequence>
<proteinExistence type="predicted"/>
<evidence type="ECO:0000313" key="2">
    <source>
        <dbReference type="Proteomes" id="UP000267654"/>
    </source>
</evidence>
<reference evidence="1 2" key="1">
    <citation type="submission" date="2018-06" db="EMBL/GenBank/DDBJ databases">
        <title>Extensive metabolic versatility and redundancy in microbially diverse, dynamic hydrothermal sediments.</title>
        <authorList>
            <person name="Dombrowski N."/>
            <person name="Teske A."/>
            <person name="Baker B.J."/>
        </authorList>
    </citation>
    <scope>NUCLEOTIDE SEQUENCE [LARGE SCALE GENOMIC DNA]</scope>
    <source>
        <strain evidence="1">B19_G9</strain>
    </source>
</reference>
<name>A0A662DFV8_UNCAE</name>
<comment type="caution">
    <text evidence="1">The sequence shown here is derived from an EMBL/GenBank/DDBJ whole genome shotgun (WGS) entry which is preliminary data.</text>
</comment>
<dbReference type="EMBL" id="QMQB01000114">
    <property type="protein sequence ID" value="RLE13042.1"/>
    <property type="molecule type" value="Genomic_DNA"/>
</dbReference>
<gene>
    <name evidence="1" type="ORF">DRI96_03615</name>
</gene>
<protein>
    <submittedName>
        <fullName evidence="1">Uncharacterized protein</fullName>
    </submittedName>
</protein>
<organism evidence="1 2">
    <name type="scientific">Aerophobetes bacterium</name>
    <dbReference type="NCBI Taxonomy" id="2030807"/>
    <lineage>
        <taxon>Bacteria</taxon>
        <taxon>Candidatus Aerophobota</taxon>
    </lineage>
</organism>
<dbReference type="AlphaFoldDB" id="A0A662DFV8"/>
<evidence type="ECO:0000313" key="1">
    <source>
        <dbReference type="EMBL" id="RLE13042.1"/>
    </source>
</evidence>